<dbReference type="PANTHER" id="PTHR12558:SF13">
    <property type="entry name" value="CELL DIVISION CYCLE PROTEIN 27 HOMOLOG"/>
    <property type="match status" value="1"/>
</dbReference>
<dbReference type="OrthoDB" id="2987103at2"/>
<organism evidence="3 4">
    <name type="scientific">Seinonella peptonophila</name>
    <dbReference type="NCBI Taxonomy" id="112248"/>
    <lineage>
        <taxon>Bacteria</taxon>
        <taxon>Bacillati</taxon>
        <taxon>Bacillota</taxon>
        <taxon>Bacilli</taxon>
        <taxon>Bacillales</taxon>
        <taxon>Thermoactinomycetaceae</taxon>
        <taxon>Seinonella</taxon>
    </lineage>
</organism>
<name>A0A1M5AXB0_9BACL</name>
<evidence type="ECO:0000259" key="2">
    <source>
        <dbReference type="PROSITE" id="PS50943"/>
    </source>
</evidence>
<dbReference type="Pfam" id="PF13424">
    <property type="entry name" value="TPR_12"/>
    <property type="match status" value="1"/>
</dbReference>
<dbReference type="Proteomes" id="UP000184476">
    <property type="component" value="Unassembled WGS sequence"/>
</dbReference>
<accession>A0A1M5AXB0</accession>
<dbReference type="AlphaFoldDB" id="A0A1M5AXB0"/>
<dbReference type="SUPFAM" id="SSF47413">
    <property type="entry name" value="lambda repressor-like DNA-binding domains"/>
    <property type="match status" value="1"/>
</dbReference>
<dbReference type="STRING" id="112248.SAMN05444392_11652"/>
<dbReference type="PROSITE" id="PS50943">
    <property type="entry name" value="HTH_CROC1"/>
    <property type="match status" value="1"/>
</dbReference>
<evidence type="ECO:0000313" key="4">
    <source>
        <dbReference type="Proteomes" id="UP000184476"/>
    </source>
</evidence>
<dbReference type="Pfam" id="PF01381">
    <property type="entry name" value="HTH_3"/>
    <property type="match status" value="1"/>
</dbReference>
<evidence type="ECO:0000313" key="3">
    <source>
        <dbReference type="EMBL" id="SHF34786.1"/>
    </source>
</evidence>
<feature type="domain" description="HTH cro/C1-type" evidence="2">
    <location>
        <begin position="13"/>
        <end position="68"/>
    </location>
</feature>
<dbReference type="SMART" id="SM00028">
    <property type="entry name" value="TPR"/>
    <property type="match status" value="5"/>
</dbReference>
<dbReference type="CDD" id="cd00093">
    <property type="entry name" value="HTH_XRE"/>
    <property type="match status" value="1"/>
</dbReference>
<dbReference type="InterPro" id="IPR010982">
    <property type="entry name" value="Lambda_DNA-bd_dom_sf"/>
</dbReference>
<reference evidence="3 4" key="1">
    <citation type="submission" date="2016-11" db="EMBL/GenBank/DDBJ databases">
        <authorList>
            <person name="Jaros S."/>
            <person name="Januszkiewicz K."/>
            <person name="Wedrychowicz H."/>
        </authorList>
    </citation>
    <scope>NUCLEOTIDE SEQUENCE [LARGE SCALE GENOMIC DNA]</scope>
    <source>
        <strain evidence="3 4">DSM 44666</strain>
    </source>
</reference>
<dbReference type="GO" id="GO:0003677">
    <property type="term" value="F:DNA binding"/>
    <property type="evidence" value="ECO:0007669"/>
    <property type="project" value="InterPro"/>
</dbReference>
<sequence>MIHSDRKVIGEALRKVRKQNGWSIENVAKMMETLSSATLSNIERGIPSVTEKYIQEYCTFLKIPFKKLPSIIQEENTQKKSIQRKLLRIEKLTDIIDPEKVYKELKSIPVPTNNHLKVLYLHLEGRCLYYKRNYEKARKRFNQAIVLLNKYPELEYTNIRSACFVELGRIAFFYQNDLEQALHYSDLGLKAFQEDGLRSFIKLSLLSGKASYLEKMHQDEEALLTVEKLLKEKDNWHKSLDSLLNAIEIKAILCSKKGYHLEALNYAEEGIELARLNKHYSRAVELLTAMGDICFSKKDYGEAEDWYSSALPLEKKIKQKYFFVTTYTRLGKLYMTLSDWDKAKEHLIKAVDLGKKNDDGIRYYTSLVTLGDFYIKTQEPESAIIFLEKAKSLSENNNFPFTDPELYLKLSHCYEEVDSSRSKNYLAKYKVSKLEFN</sequence>
<dbReference type="EMBL" id="FQVL01000016">
    <property type="protein sequence ID" value="SHF34786.1"/>
    <property type="molecule type" value="Genomic_DNA"/>
</dbReference>
<keyword evidence="1" id="KW-0802">TPR repeat</keyword>
<evidence type="ECO:0000256" key="1">
    <source>
        <dbReference type="PROSITE-ProRule" id="PRU00339"/>
    </source>
</evidence>
<proteinExistence type="predicted"/>
<dbReference type="PROSITE" id="PS50005">
    <property type="entry name" value="TPR"/>
    <property type="match status" value="1"/>
</dbReference>
<keyword evidence="4" id="KW-1185">Reference proteome</keyword>
<dbReference type="PANTHER" id="PTHR12558">
    <property type="entry name" value="CELL DIVISION CYCLE 16,23,27"/>
    <property type="match status" value="1"/>
</dbReference>
<dbReference type="Gene3D" id="1.25.40.10">
    <property type="entry name" value="Tetratricopeptide repeat domain"/>
    <property type="match status" value="2"/>
</dbReference>
<dbReference type="InterPro" id="IPR019734">
    <property type="entry name" value="TPR_rpt"/>
</dbReference>
<dbReference type="SUPFAM" id="SSF48452">
    <property type="entry name" value="TPR-like"/>
    <property type="match status" value="2"/>
</dbReference>
<protein>
    <submittedName>
        <fullName evidence="3">Tetratricopeptide repeat-containing protein</fullName>
    </submittedName>
</protein>
<feature type="repeat" description="TPR" evidence="1">
    <location>
        <begin position="324"/>
        <end position="357"/>
    </location>
</feature>
<dbReference type="InterPro" id="IPR011990">
    <property type="entry name" value="TPR-like_helical_dom_sf"/>
</dbReference>
<gene>
    <name evidence="3" type="ORF">SAMN05444392_11652</name>
</gene>
<dbReference type="InterPro" id="IPR001387">
    <property type="entry name" value="Cro/C1-type_HTH"/>
</dbReference>
<dbReference type="RefSeq" id="WP_073157711.1">
    <property type="nucleotide sequence ID" value="NZ_FQVL01000016.1"/>
</dbReference>
<dbReference type="Gene3D" id="1.10.260.40">
    <property type="entry name" value="lambda repressor-like DNA-binding domains"/>
    <property type="match status" value="1"/>
</dbReference>
<dbReference type="SMART" id="SM00530">
    <property type="entry name" value="HTH_XRE"/>
    <property type="match status" value="1"/>
</dbReference>